<evidence type="ECO:0000313" key="1">
    <source>
        <dbReference type="EMBL" id="TIB39176.1"/>
    </source>
</evidence>
<name>A0A4T0J8S0_WALIC</name>
<gene>
    <name evidence="1" type="ORF">E3P86_01240</name>
</gene>
<sequence>MGRMTFTQAARMLNKLPRGTRSQFPTAKSYRFRFKLSDSPLCSKCNEQVRSSKIIVEEEDIWIGLRLEMKYMISNKEALKSLYEFFKNQFSTHPRASGSFT</sequence>
<accession>A0A4T0J8S0</accession>
<reference evidence="1 2" key="1">
    <citation type="submission" date="2019-03" db="EMBL/GenBank/DDBJ databases">
        <title>Sequencing 23 genomes of Wallemia ichthyophaga.</title>
        <authorList>
            <person name="Gostincar C."/>
        </authorList>
    </citation>
    <scope>NUCLEOTIDE SEQUENCE [LARGE SCALE GENOMIC DNA]</scope>
    <source>
        <strain evidence="1 2">EXF-6200</strain>
    </source>
</reference>
<dbReference type="EMBL" id="SPOI01000039">
    <property type="protein sequence ID" value="TIB39176.1"/>
    <property type="molecule type" value="Genomic_DNA"/>
</dbReference>
<organism evidence="1 2">
    <name type="scientific">Wallemia ichthyophaga</name>
    <dbReference type="NCBI Taxonomy" id="245174"/>
    <lineage>
        <taxon>Eukaryota</taxon>
        <taxon>Fungi</taxon>
        <taxon>Dikarya</taxon>
        <taxon>Basidiomycota</taxon>
        <taxon>Wallemiomycotina</taxon>
        <taxon>Wallemiomycetes</taxon>
        <taxon>Wallemiales</taxon>
        <taxon>Wallemiaceae</taxon>
        <taxon>Wallemia</taxon>
    </lineage>
</organism>
<dbReference type="AlphaFoldDB" id="A0A4T0J8S0"/>
<evidence type="ECO:0000313" key="2">
    <source>
        <dbReference type="Proteomes" id="UP000310689"/>
    </source>
</evidence>
<protein>
    <submittedName>
        <fullName evidence="1">Uncharacterized protein</fullName>
    </submittedName>
</protein>
<comment type="caution">
    <text evidence="1">The sequence shown here is derived from an EMBL/GenBank/DDBJ whole genome shotgun (WGS) entry which is preliminary data.</text>
</comment>
<dbReference type="Proteomes" id="UP000310689">
    <property type="component" value="Unassembled WGS sequence"/>
</dbReference>
<proteinExistence type="predicted"/>